<dbReference type="GO" id="GO:0004190">
    <property type="term" value="F:aspartic-type endopeptidase activity"/>
    <property type="evidence" value="ECO:0007669"/>
    <property type="project" value="InterPro"/>
</dbReference>
<keyword evidence="3" id="KW-1185">Reference proteome</keyword>
<dbReference type="CDD" id="cd05483">
    <property type="entry name" value="retropepsin_like_bacteria"/>
    <property type="match status" value="1"/>
</dbReference>
<dbReference type="Pfam" id="PF13650">
    <property type="entry name" value="Asp_protease_2"/>
    <property type="match status" value="1"/>
</dbReference>
<evidence type="ECO:0000256" key="1">
    <source>
        <dbReference type="SAM" id="SignalP"/>
    </source>
</evidence>
<dbReference type="OrthoDB" id="5493411at2"/>
<dbReference type="PROSITE" id="PS00141">
    <property type="entry name" value="ASP_PROTEASE"/>
    <property type="match status" value="1"/>
</dbReference>
<evidence type="ECO:0000313" key="3">
    <source>
        <dbReference type="Proteomes" id="UP000321595"/>
    </source>
</evidence>
<dbReference type="InterPro" id="IPR034122">
    <property type="entry name" value="Retropepsin-like_bacterial"/>
</dbReference>
<dbReference type="AlphaFoldDB" id="A0A5B8XV17"/>
<protein>
    <recommendedName>
        <fullName evidence="4">Aspartyl protease</fullName>
    </recommendedName>
</protein>
<gene>
    <name evidence="2" type="ORF">FRD01_19920</name>
</gene>
<proteinExistence type="predicted"/>
<dbReference type="EMBL" id="CP042467">
    <property type="protein sequence ID" value="QED29460.1"/>
    <property type="molecule type" value="Genomic_DNA"/>
</dbReference>
<evidence type="ECO:0008006" key="4">
    <source>
        <dbReference type="Google" id="ProtNLM"/>
    </source>
</evidence>
<feature type="signal peptide" evidence="1">
    <location>
        <begin position="1"/>
        <end position="19"/>
    </location>
</feature>
<dbReference type="InterPro" id="IPR021109">
    <property type="entry name" value="Peptidase_aspartic_dom_sf"/>
</dbReference>
<dbReference type="KEGG" id="bbae:FRD01_19920"/>
<dbReference type="Proteomes" id="UP000321595">
    <property type="component" value="Chromosome"/>
</dbReference>
<keyword evidence="1" id="KW-0732">Signal</keyword>
<dbReference type="Gene3D" id="2.40.70.10">
    <property type="entry name" value="Acid Proteases"/>
    <property type="match status" value="1"/>
</dbReference>
<reference evidence="2 3" key="1">
    <citation type="submission" date="2019-08" db="EMBL/GenBank/DDBJ databases">
        <authorList>
            <person name="Liang Q."/>
        </authorList>
    </citation>
    <scope>NUCLEOTIDE SEQUENCE [LARGE SCALE GENOMIC DNA]</scope>
    <source>
        <strain evidence="2 3">V1718</strain>
    </source>
</reference>
<organism evidence="2 3">
    <name type="scientific">Microvenator marinus</name>
    <dbReference type="NCBI Taxonomy" id="2600177"/>
    <lineage>
        <taxon>Bacteria</taxon>
        <taxon>Deltaproteobacteria</taxon>
        <taxon>Bradymonadales</taxon>
        <taxon>Microvenatoraceae</taxon>
        <taxon>Microvenator</taxon>
    </lineage>
</organism>
<evidence type="ECO:0000313" key="2">
    <source>
        <dbReference type="EMBL" id="QED29460.1"/>
    </source>
</evidence>
<dbReference type="RefSeq" id="WP_146962693.1">
    <property type="nucleotide sequence ID" value="NZ_CP042467.1"/>
</dbReference>
<sequence>MKTRLGALILFLFTSPALAQQEIDLFEGQDELPTKALSVSDVSGQEFLPSIEGADSSAAPPQGTITIMFEKQDTSILVPVKIRGKDAYFLFDTGATYTTVSSAFAKSVGSLPPKDGPSLMLQTANGQRQAQMGILDNFSLGGRVHNGVSYVVCDSCPAGIYKGKPIVGLLGRNVIGRYRYSIDEGLGKITMIPATNYSDRIRDIENWLSIEKSGVEKSEFERAKFVVELKNRAPKSVTSVEVVLECTGNEISLGRTSIPSRQTRKFESWIKYGECNNPSFSLRSPTW</sequence>
<dbReference type="InterPro" id="IPR001969">
    <property type="entry name" value="Aspartic_peptidase_AS"/>
</dbReference>
<accession>A0A5B8XV17</accession>
<dbReference type="GO" id="GO:0006508">
    <property type="term" value="P:proteolysis"/>
    <property type="evidence" value="ECO:0007669"/>
    <property type="project" value="InterPro"/>
</dbReference>
<name>A0A5B8XV17_9DELT</name>
<dbReference type="SUPFAM" id="SSF50630">
    <property type="entry name" value="Acid proteases"/>
    <property type="match status" value="1"/>
</dbReference>
<feature type="chain" id="PRO_5022957589" description="Aspartyl protease" evidence="1">
    <location>
        <begin position="20"/>
        <end position="287"/>
    </location>
</feature>